<accession>A0A443S8Z9</accession>
<evidence type="ECO:0000256" key="2">
    <source>
        <dbReference type="ARBA" id="ARBA00013203"/>
    </source>
</evidence>
<protein>
    <recommendedName>
        <fullName evidence="2">dual-specificity kinase</fullName>
        <ecNumber evidence="2">2.7.12.1</ecNumber>
    </recommendedName>
</protein>
<dbReference type="InterPro" id="IPR017441">
    <property type="entry name" value="Protein_kinase_ATP_BS"/>
</dbReference>
<keyword evidence="3" id="KW-0723">Serine/threonine-protein kinase</keyword>
<dbReference type="Gene3D" id="3.30.10.30">
    <property type="entry name" value="DYRK"/>
    <property type="match status" value="1"/>
</dbReference>
<dbReference type="InterPro" id="IPR000719">
    <property type="entry name" value="Prot_kinase_dom"/>
</dbReference>
<keyword evidence="5 11" id="KW-0547">Nucleotide-binding</keyword>
<dbReference type="GO" id="GO:0005634">
    <property type="term" value="C:nucleus"/>
    <property type="evidence" value="ECO:0007669"/>
    <property type="project" value="TreeGrafter"/>
</dbReference>
<feature type="binding site" evidence="11">
    <location>
        <position position="338"/>
    </location>
    <ligand>
        <name>ATP</name>
        <dbReference type="ChEBI" id="CHEBI:30616"/>
    </ligand>
</feature>
<dbReference type="EMBL" id="NCKV01005477">
    <property type="protein sequence ID" value="RWS24046.1"/>
    <property type="molecule type" value="Genomic_DNA"/>
</dbReference>
<dbReference type="InterPro" id="IPR050494">
    <property type="entry name" value="Ser_Thr_dual-spec_kinase"/>
</dbReference>
<evidence type="ECO:0000256" key="11">
    <source>
        <dbReference type="PROSITE-ProRule" id="PRU10141"/>
    </source>
</evidence>
<evidence type="ECO:0000256" key="10">
    <source>
        <dbReference type="ARBA" id="ARBA00051680"/>
    </source>
</evidence>
<evidence type="ECO:0000256" key="12">
    <source>
        <dbReference type="SAM" id="MobiDB-lite"/>
    </source>
</evidence>
<dbReference type="SUPFAM" id="SSF56112">
    <property type="entry name" value="Protein kinase-like (PK-like)"/>
    <property type="match status" value="1"/>
</dbReference>
<comment type="caution">
    <text evidence="14">The sequence shown here is derived from an EMBL/GenBank/DDBJ whole genome shotgun (WGS) entry which is preliminary data.</text>
</comment>
<organism evidence="14 15">
    <name type="scientific">Leptotrombidium deliense</name>
    <dbReference type="NCBI Taxonomy" id="299467"/>
    <lineage>
        <taxon>Eukaryota</taxon>
        <taxon>Metazoa</taxon>
        <taxon>Ecdysozoa</taxon>
        <taxon>Arthropoda</taxon>
        <taxon>Chelicerata</taxon>
        <taxon>Arachnida</taxon>
        <taxon>Acari</taxon>
        <taxon>Acariformes</taxon>
        <taxon>Trombidiformes</taxon>
        <taxon>Prostigmata</taxon>
        <taxon>Anystina</taxon>
        <taxon>Parasitengona</taxon>
        <taxon>Trombiculoidea</taxon>
        <taxon>Trombiculidae</taxon>
        <taxon>Leptotrombidium</taxon>
    </lineage>
</organism>
<dbReference type="OrthoDB" id="6497796at2759"/>
<comment type="similarity">
    <text evidence="1">Belongs to the protein kinase superfamily. CMGC Ser/Thr protein kinase family. MNB/DYRK subfamily.</text>
</comment>
<feature type="compositionally biased region" description="Basic and acidic residues" evidence="12">
    <location>
        <begin position="177"/>
        <end position="193"/>
    </location>
</feature>
<dbReference type="AlphaFoldDB" id="A0A443S8Z9"/>
<dbReference type="PANTHER" id="PTHR24058">
    <property type="entry name" value="DUAL SPECIFICITY PROTEIN KINASE"/>
    <property type="match status" value="1"/>
</dbReference>
<feature type="compositionally biased region" description="Low complexity" evidence="12">
    <location>
        <begin position="210"/>
        <end position="219"/>
    </location>
</feature>
<dbReference type="GO" id="GO:0005737">
    <property type="term" value="C:cytoplasm"/>
    <property type="evidence" value="ECO:0007669"/>
    <property type="project" value="TreeGrafter"/>
</dbReference>
<evidence type="ECO:0000256" key="8">
    <source>
        <dbReference type="ARBA" id="ARBA00049003"/>
    </source>
</evidence>
<dbReference type="GO" id="GO:0004674">
    <property type="term" value="F:protein serine/threonine kinase activity"/>
    <property type="evidence" value="ECO:0007669"/>
    <property type="project" value="UniProtKB-KW"/>
</dbReference>
<feature type="domain" description="Protein kinase" evidence="13">
    <location>
        <begin position="309"/>
        <end position="345"/>
    </location>
</feature>
<dbReference type="Gene3D" id="3.30.200.20">
    <property type="entry name" value="Phosphorylase Kinase, domain 1"/>
    <property type="match status" value="1"/>
</dbReference>
<dbReference type="PROSITE" id="PS00107">
    <property type="entry name" value="PROTEIN_KINASE_ATP"/>
    <property type="match status" value="1"/>
</dbReference>
<dbReference type="STRING" id="299467.A0A443S8Z9"/>
<evidence type="ECO:0000256" key="9">
    <source>
        <dbReference type="ARBA" id="ARBA00049308"/>
    </source>
</evidence>
<evidence type="ECO:0000256" key="7">
    <source>
        <dbReference type="ARBA" id="ARBA00022840"/>
    </source>
</evidence>
<dbReference type="InterPro" id="IPR011009">
    <property type="entry name" value="Kinase-like_dom_sf"/>
</dbReference>
<sequence>MSATASHKTDASGFTRLGCALATQLQITAAKTSGTFATLTNRLSRHTNGAGIIAVDAKLGAGLAALPSIAVQKVAIARLPPDGQQLINAMTTSAAPFPTLQNSRNASNQIMNKSNVKVKHNTRNGNAILGSALLPSKECKDRSAGHEVVVERSISRGKREKQLSAKVNCDEQQSQSFRERSAAKKEKSPESRDANAASDCSPEKYNCETSSRSVSSNSSGRHHFSVNVRLDPLGLRLPLTPNETLRYYGLRLNAYERSELMHYPEVWYLGLDASNCKIEGDENFGQNCGYDDDNGSYIKVLHDHIAYRYEILEVIGKGSFGQVIKALDHKTNEHVALKIIRNKKR</sequence>
<dbReference type="EC" id="2.7.12.1" evidence="2"/>
<keyword evidence="15" id="KW-1185">Reference proteome</keyword>
<evidence type="ECO:0000256" key="4">
    <source>
        <dbReference type="ARBA" id="ARBA00022679"/>
    </source>
</evidence>
<evidence type="ECO:0000313" key="15">
    <source>
        <dbReference type="Proteomes" id="UP000288716"/>
    </source>
</evidence>
<dbReference type="Proteomes" id="UP000288716">
    <property type="component" value="Unassembled WGS sequence"/>
</dbReference>
<feature type="compositionally biased region" description="Basic and acidic residues" evidence="12">
    <location>
        <begin position="140"/>
        <end position="154"/>
    </location>
</feature>
<evidence type="ECO:0000256" key="3">
    <source>
        <dbReference type="ARBA" id="ARBA00022527"/>
    </source>
</evidence>
<proteinExistence type="inferred from homology"/>
<dbReference type="VEuPathDB" id="VectorBase:LDEU007994"/>
<keyword evidence="6 14" id="KW-0418">Kinase</keyword>
<reference evidence="14 15" key="1">
    <citation type="journal article" date="2018" name="Gigascience">
        <title>Genomes of trombidid mites reveal novel predicted allergens and laterally-transferred genes associated with secondary metabolism.</title>
        <authorList>
            <person name="Dong X."/>
            <person name="Chaisiri K."/>
            <person name="Xia D."/>
            <person name="Armstrong S.D."/>
            <person name="Fang Y."/>
            <person name="Donnelly M.J."/>
            <person name="Kadowaki T."/>
            <person name="McGarry J.W."/>
            <person name="Darby A.C."/>
            <person name="Makepeace B.L."/>
        </authorList>
    </citation>
    <scope>NUCLEOTIDE SEQUENCE [LARGE SCALE GENOMIC DNA]</scope>
    <source>
        <strain evidence="14">UoL-UT</strain>
    </source>
</reference>
<comment type="catalytic activity">
    <reaction evidence="8">
        <text>L-seryl-[protein] + ATP = O-phospho-L-seryl-[protein] + ADP + H(+)</text>
        <dbReference type="Rhea" id="RHEA:17989"/>
        <dbReference type="Rhea" id="RHEA-COMP:9863"/>
        <dbReference type="Rhea" id="RHEA-COMP:11604"/>
        <dbReference type="ChEBI" id="CHEBI:15378"/>
        <dbReference type="ChEBI" id="CHEBI:29999"/>
        <dbReference type="ChEBI" id="CHEBI:30616"/>
        <dbReference type="ChEBI" id="CHEBI:83421"/>
        <dbReference type="ChEBI" id="CHEBI:456216"/>
        <dbReference type="EC" id="2.7.12.1"/>
    </reaction>
</comment>
<evidence type="ECO:0000259" key="13">
    <source>
        <dbReference type="PROSITE" id="PS50011"/>
    </source>
</evidence>
<dbReference type="GO" id="GO:0005856">
    <property type="term" value="C:cytoskeleton"/>
    <property type="evidence" value="ECO:0007669"/>
    <property type="project" value="TreeGrafter"/>
</dbReference>
<comment type="catalytic activity">
    <reaction evidence="10">
        <text>L-tyrosyl-[protein] + ATP = O-phospho-L-tyrosyl-[protein] + ADP + H(+)</text>
        <dbReference type="Rhea" id="RHEA:10596"/>
        <dbReference type="Rhea" id="RHEA-COMP:10136"/>
        <dbReference type="Rhea" id="RHEA-COMP:20101"/>
        <dbReference type="ChEBI" id="CHEBI:15378"/>
        <dbReference type="ChEBI" id="CHEBI:30616"/>
        <dbReference type="ChEBI" id="CHEBI:46858"/>
        <dbReference type="ChEBI" id="CHEBI:61978"/>
        <dbReference type="ChEBI" id="CHEBI:456216"/>
        <dbReference type="EC" id="2.7.12.1"/>
    </reaction>
</comment>
<evidence type="ECO:0000313" key="14">
    <source>
        <dbReference type="EMBL" id="RWS24046.1"/>
    </source>
</evidence>
<dbReference type="GO" id="GO:0005524">
    <property type="term" value="F:ATP binding"/>
    <property type="evidence" value="ECO:0007669"/>
    <property type="project" value="UniProtKB-UniRule"/>
</dbReference>
<gene>
    <name evidence="14" type="ORF">B4U80_14874</name>
</gene>
<keyword evidence="7 11" id="KW-0067">ATP-binding</keyword>
<name>A0A443S8Z9_9ACAR</name>
<evidence type="ECO:0000256" key="6">
    <source>
        <dbReference type="ARBA" id="ARBA00022777"/>
    </source>
</evidence>
<comment type="catalytic activity">
    <reaction evidence="9">
        <text>L-threonyl-[protein] + ATP = O-phospho-L-threonyl-[protein] + ADP + H(+)</text>
        <dbReference type="Rhea" id="RHEA:46608"/>
        <dbReference type="Rhea" id="RHEA-COMP:11060"/>
        <dbReference type="Rhea" id="RHEA-COMP:11605"/>
        <dbReference type="ChEBI" id="CHEBI:15378"/>
        <dbReference type="ChEBI" id="CHEBI:30013"/>
        <dbReference type="ChEBI" id="CHEBI:30616"/>
        <dbReference type="ChEBI" id="CHEBI:61977"/>
        <dbReference type="ChEBI" id="CHEBI:456216"/>
        <dbReference type="EC" id="2.7.12.1"/>
    </reaction>
</comment>
<evidence type="ECO:0000256" key="5">
    <source>
        <dbReference type="ARBA" id="ARBA00022741"/>
    </source>
</evidence>
<dbReference type="GO" id="GO:0004712">
    <property type="term" value="F:protein serine/threonine/tyrosine kinase activity"/>
    <property type="evidence" value="ECO:0007669"/>
    <property type="project" value="UniProtKB-EC"/>
</dbReference>
<keyword evidence="4" id="KW-0808">Transferase</keyword>
<dbReference type="InterPro" id="IPR042521">
    <property type="entry name" value="DYRK"/>
</dbReference>
<dbReference type="PANTHER" id="PTHR24058:SF22">
    <property type="entry name" value="DUAL SPECIFICITY TYROSINE-PHOSPHORYLATION-REGULATED KINASE 4"/>
    <property type="match status" value="1"/>
</dbReference>
<evidence type="ECO:0000256" key="1">
    <source>
        <dbReference type="ARBA" id="ARBA00008867"/>
    </source>
</evidence>
<feature type="region of interest" description="Disordered" evidence="12">
    <location>
        <begin position="140"/>
        <end position="221"/>
    </location>
</feature>
<dbReference type="PROSITE" id="PS50011">
    <property type="entry name" value="PROTEIN_KINASE_DOM"/>
    <property type="match status" value="1"/>
</dbReference>